<feature type="region of interest" description="Disordered" evidence="4">
    <location>
        <begin position="125"/>
        <end position="155"/>
    </location>
</feature>
<dbReference type="Pfam" id="PF01000">
    <property type="entry name" value="RNA_pol_A_bac"/>
    <property type="match status" value="1"/>
</dbReference>
<dbReference type="PROSITE" id="PS00446">
    <property type="entry name" value="RNA_POL_D_30KD"/>
    <property type="match status" value="1"/>
</dbReference>
<dbReference type="CDD" id="cd07031">
    <property type="entry name" value="RNAP_II_RPB3"/>
    <property type="match status" value="1"/>
</dbReference>
<evidence type="ECO:0000256" key="2">
    <source>
        <dbReference type="ARBA" id="ARBA00023163"/>
    </source>
</evidence>
<dbReference type="InterPro" id="IPR011263">
    <property type="entry name" value="DNA-dir_RNA_pol_RpoA/D/Rpb3"/>
</dbReference>
<organism evidence="6 7">
    <name type="scientific">Rhizoctonia solani</name>
    <dbReference type="NCBI Taxonomy" id="456999"/>
    <lineage>
        <taxon>Eukaryota</taxon>
        <taxon>Fungi</taxon>
        <taxon>Dikarya</taxon>
        <taxon>Basidiomycota</taxon>
        <taxon>Agaricomycotina</taxon>
        <taxon>Agaricomycetes</taxon>
        <taxon>Cantharellales</taxon>
        <taxon>Ceratobasidiaceae</taxon>
        <taxon>Rhizoctonia</taxon>
    </lineage>
</organism>
<dbReference type="InterPro" id="IPR050518">
    <property type="entry name" value="Rpo3/RPB3_RNA_Pol_subunit"/>
</dbReference>
<evidence type="ECO:0000259" key="5">
    <source>
        <dbReference type="SMART" id="SM00662"/>
    </source>
</evidence>
<dbReference type="SMART" id="SM00662">
    <property type="entry name" value="RPOLD"/>
    <property type="match status" value="1"/>
</dbReference>
<evidence type="ECO:0000313" key="6">
    <source>
        <dbReference type="EMBL" id="CAE6510505.1"/>
    </source>
</evidence>
<dbReference type="HAMAP" id="MF_00320">
    <property type="entry name" value="RNApol_arch_Rpo3"/>
    <property type="match status" value="1"/>
</dbReference>
<dbReference type="GO" id="GO:0046983">
    <property type="term" value="F:protein dimerization activity"/>
    <property type="evidence" value="ECO:0007669"/>
    <property type="project" value="InterPro"/>
</dbReference>
<dbReference type="PANTHER" id="PTHR11800">
    <property type="entry name" value="DNA-DIRECTED RNA POLYMERASE"/>
    <property type="match status" value="1"/>
</dbReference>
<dbReference type="SUPFAM" id="SSF55257">
    <property type="entry name" value="RBP11-like subunits of RNA polymerase"/>
    <property type="match status" value="1"/>
</dbReference>
<dbReference type="GO" id="GO:0003677">
    <property type="term" value="F:DNA binding"/>
    <property type="evidence" value="ECO:0007669"/>
    <property type="project" value="InterPro"/>
</dbReference>
<dbReference type="InterPro" id="IPR036643">
    <property type="entry name" value="RNApol_insert_sf"/>
</dbReference>
<feature type="compositionally biased region" description="Low complexity" evidence="4">
    <location>
        <begin position="359"/>
        <end position="371"/>
    </location>
</feature>
<feature type="domain" description="DNA-directed RNA polymerase RpoA/D/Rpb3-type" evidence="5">
    <location>
        <begin position="20"/>
        <end position="283"/>
    </location>
</feature>
<dbReference type="EMBL" id="CAJMXA010003675">
    <property type="protein sequence ID" value="CAE6510505.1"/>
    <property type="molecule type" value="Genomic_DNA"/>
</dbReference>
<accession>A0A8H3D283</accession>
<keyword evidence="1" id="KW-0240">DNA-directed RNA polymerase</keyword>
<comment type="caution">
    <text evidence="6">The sequence shown here is derived from an EMBL/GenBank/DDBJ whole genome shotgun (WGS) entry which is preliminary data.</text>
</comment>
<reference evidence="6" key="1">
    <citation type="submission" date="2021-01" db="EMBL/GenBank/DDBJ databases">
        <authorList>
            <person name="Kaushik A."/>
        </authorList>
    </citation>
    <scope>NUCLEOTIDE SEQUENCE</scope>
    <source>
        <strain evidence="6">AG6-10EEA</strain>
    </source>
</reference>
<dbReference type="InterPro" id="IPR001514">
    <property type="entry name" value="DNA-dir_RNA_pol_30-40kDasu_CS"/>
</dbReference>
<name>A0A8H3D283_9AGAM</name>
<dbReference type="Gene3D" id="3.30.1360.10">
    <property type="entry name" value="RNA polymerase, RBP11-like subunit"/>
    <property type="match status" value="1"/>
</dbReference>
<evidence type="ECO:0000256" key="4">
    <source>
        <dbReference type="SAM" id="MobiDB-lite"/>
    </source>
</evidence>
<protein>
    <recommendedName>
        <fullName evidence="5">DNA-directed RNA polymerase RpoA/D/Rpb3-type domain-containing protein</fullName>
    </recommendedName>
</protein>
<dbReference type="GO" id="GO:0006366">
    <property type="term" value="P:transcription by RNA polymerase II"/>
    <property type="evidence" value="ECO:0007669"/>
    <property type="project" value="TreeGrafter"/>
</dbReference>
<sequence>MNPETSSGPLLTIRDVKKQSVNFVLEGVELAFANSVRRVCMADLPTVAIDLVEIEGNTTVLPDEFLAHRLGMVPLISTNCDEALRYTRDCTCISRCKYCSVELYLNVSSTNQPVDITSNNLDIVPSGGGEFGGDDEGEEGDELQKRPPNFGLPVGKDDPNTPPVLLCRIRKGQELRLRCIAKKGTAKEHAKWSPCTGVGFEYDPHNKLRHTTYWCEVDARAEWPLSENAKEEEPPRDDESFDYMAKPEKFYFDVETDGKVAPREVVLKGLIELQTKLGNIIHGLTSRNEFDGDTVAAGVAAPQANGGRPQQNGWGAAASPAQNSGGWGAASPANGAGGWGSTSPRGGGAWGSGGGAAWGGSPNPNAGGSNAWGSASPNRGGGWSV</sequence>
<dbReference type="PANTHER" id="PTHR11800:SF2">
    <property type="entry name" value="DNA-DIRECTED RNA POLYMERASE II SUBUNIT RPB3"/>
    <property type="match status" value="1"/>
</dbReference>
<feature type="region of interest" description="Disordered" evidence="4">
    <location>
        <begin position="300"/>
        <end position="385"/>
    </location>
</feature>
<proteinExistence type="inferred from homology"/>
<dbReference type="Gene3D" id="2.170.120.12">
    <property type="entry name" value="DNA-directed RNA polymerase, insert domain"/>
    <property type="match status" value="1"/>
</dbReference>
<dbReference type="Pfam" id="PF01193">
    <property type="entry name" value="RNA_pol_L"/>
    <property type="match status" value="1"/>
</dbReference>
<dbReference type="GO" id="GO:0005665">
    <property type="term" value="C:RNA polymerase II, core complex"/>
    <property type="evidence" value="ECO:0007669"/>
    <property type="project" value="TreeGrafter"/>
</dbReference>
<dbReference type="InterPro" id="IPR036603">
    <property type="entry name" value="RBP11-like"/>
</dbReference>
<dbReference type="GO" id="GO:0003899">
    <property type="term" value="F:DNA-directed RNA polymerase activity"/>
    <property type="evidence" value="ECO:0007669"/>
    <property type="project" value="InterPro"/>
</dbReference>
<gene>
    <name evidence="6" type="ORF">RDB_LOCUS126899</name>
</gene>
<evidence type="ECO:0000256" key="1">
    <source>
        <dbReference type="ARBA" id="ARBA00022478"/>
    </source>
</evidence>
<dbReference type="Proteomes" id="UP000663853">
    <property type="component" value="Unassembled WGS sequence"/>
</dbReference>
<dbReference type="InterPro" id="IPR011262">
    <property type="entry name" value="DNA-dir_RNA_pol_insert"/>
</dbReference>
<feature type="compositionally biased region" description="Gly residues" evidence="4">
    <location>
        <begin position="335"/>
        <end position="358"/>
    </location>
</feature>
<comment type="similarity">
    <text evidence="3">Belongs to the archaeal Rpo3/eukaryotic RPB3 RNA polymerase subunit family.</text>
</comment>
<feature type="compositionally biased region" description="Acidic residues" evidence="4">
    <location>
        <begin position="132"/>
        <end position="141"/>
    </location>
</feature>
<dbReference type="AlphaFoldDB" id="A0A8H3D283"/>
<dbReference type="SUPFAM" id="SSF56553">
    <property type="entry name" value="Insert subdomain of RNA polymerase alpha subunit"/>
    <property type="match status" value="1"/>
</dbReference>
<evidence type="ECO:0000313" key="7">
    <source>
        <dbReference type="Proteomes" id="UP000663853"/>
    </source>
</evidence>
<keyword evidence="2" id="KW-0804">Transcription</keyword>
<dbReference type="InterPro" id="IPR022842">
    <property type="entry name" value="RNAP_Rpo3/Rpb3/RPAC1"/>
</dbReference>
<evidence type="ECO:0000256" key="3">
    <source>
        <dbReference type="ARBA" id="ARBA00025804"/>
    </source>
</evidence>